<evidence type="ECO:0000313" key="7">
    <source>
        <dbReference type="EMBL" id="KAF9068530.1"/>
    </source>
</evidence>
<evidence type="ECO:0000313" key="8">
    <source>
        <dbReference type="Proteomes" id="UP000772434"/>
    </source>
</evidence>
<feature type="transmembrane region" description="Helical" evidence="4">
    <location>
        <begin position="444"/>
        <end position="466"/>
    </location>
</feature>
<keyword evidence="5" id="KW-0732">Signal</keyword>
<accession>A0A9P5PUW3</accession>
<dbReference type="InterPro" id="IPR001969">
    <property type="entry name" value="Aspartic_peptidase_AS"/>
</dbReference>
<reference evidence="7" key="1">
    <citation type="submission" date="2020-11" db="EMBL/GenBank/DDBJ databases">
        <authorList>
            <consortium name="DOE Joint Genome Institute"/>
            <person name="Ahrendt S."/>
            <person name="Riley R."/>
            <person name="Andreopoulos W."/>
            <person name="Labutti K."/>
            <person name="Pangilinan J."/>
            <person name="Ruiz-Duenas F.J."/>
            <person name="Barrasa J.M."/>
            <person name="Sanchez-Garcia M."/>
            <person name="Camarero S."/>
            <person name="Miyauchi S."/>
            <person name="Serrano A."/>
            <person name="Linde D."/>
            <person name="Babiker R."/>
            <person name="Drula E."/>
            <person name="Ayuso-Fernandez I."/>
            <person name="Pacheco R."/>
            <person name="Padilla G."/>
            <person name="Ferreira P."/>
            <person name="Barriuso J."/>
            <person name="Kellner H."/>
            <person name="Castanera R."/>
            <person name="Alfaro M."/>
            <person name="Ramirez L."/>
            <person name="Pisabarro A.G."/>
            <person name="Kuo A."/>
            <person name="Tritt A."/>
            <person name="Lipzen A."/>
            <person name="He G."/>
            <person name="Yan M."/>
            <person name="Ng V."/>
            <person name="Cullen D."/>
            <person name="Martin F."/>
            <person name="Rosso M.-N."/>
            <person name="Henrissat B."/>
            <person name="Hibbett D."/>
            <person name="Martinez A.T."/>
            <person name="Grigoriev I.V."/>
        </authorList>
    </citation>
    <scope>NUCLEOTIDE SEQUENCE</scope>
    <source>
        <strain evidence="7">AH 40177</strain>
    </source>
</reference>
<evidence type="ECO:0000256" key="2">
    <source>
        <dbReference type="ARBA" id="ARBA00022750"/>
    </source>
</evidence>
<evidence type="ECO:0000256" key="1">
    <source>
        <dbReference type="ARBA" id="ARBA00007447"/>
    </source>
</evidence>
<comment type="similarity">
    <text evidence="1 3">Belongs to the peptidase A1 family.</text>
</comment>
<sequence length="519" mass="56134">MKPPNSRAFSVLFAIIPVWAISLDVAGRFHSSSVTPLLHRRDTTSDSLGNGSASLVDSHDISYMCNITLGGQQFEVIIDTGSEDLWVIGDVPGSQNTSKPANITYAIGSIAGFINTATLVLDDYQVDDQAYISVNKVEQQADTPGTGLIGFGPSRGSMILHTMGSSSGDPPLDRIFKQNTTTPNILTILLSRSDNFTTPTKNNSLVPLLDDQPGQITIGELIPGYSNVTSQAKLPALVDAAQQHWMTLLDAAGVIAPNGQKLNLTSLNTNLTEGNSDRLRVMFDSGFTRPQVPIAITNAFYGQIPGASFIEESNLWEVPCNYEINVSFVFSGVDYPIHPLDLTQFASVVDGKDVCYGWYQPIASDLSRFGIDVILGMAFLRNVYLLINFGDFVDGSNTSVADPYIQLLSTTNRTAAHLDFVNARLGGTDTTGTQGPDTPINHRAWFIGIISVAGVLVAGLVGYLIYRMRTRRSNVRFEGGFVPTFGSYQPVGTRDVGAEPPYRPTGAAYSDPFPHQGRY</sequence>
<evidence type="ECO:0000256" key="3">
    <source>
        <dbReference type="RuleBase" id="RU000454"/>
    </source>
</evidence>
<keyword evidence="4" id="KW-0812">Transmembrane</keyword>
<dbReference type="AlphaFoldDB" id="A0A9P5PUW3"/>
<feature type="signal peptide" evidence="5">
    <location>
        <begin position="1"/>
        <end position="20"/>
    </location>
</feature>
<dbReference type="GO" id="GO:0004190">
    <property type="term" value="F:aspartic-type endopeptidase activity"/>
    <property type="evidence" value="ECO:0007669"/>
    <property type="project" value="UniProtKB-KW"/>
</dbReference>
<dbReference type="PRINTS" id="PR00792">
    <property type="entry name" value="PEPSIN"/>
</dbReference>
<dbReference type="SUPFAM" id="SSF50630">
    <property type="entry name" value="Acid proteases"/>
    <property type="match status" value="1"/>
</dbReference>
<dbReference type="GO" id="GO:0006508">
    <property type="term" value="P:proteolysis"/>
    <property type="evidence" value="ECO:0007669"/>
    <property type="project" value="UniProtKB-KW"/>
</dbReference>
<feature type="domain" description="Peptidase A1" evidence="6">
    <location>
        <begin position="63"/>
        <end position="401"/>
    </location>
</feature>
<dbReference type="OrthoDB" id="15189at2759"/>
<dbReference type="PROSITE" id="PS51767">
    <property type="entry name" value="PEPTIDASE_A1"/>
    <property type="match status" value="1"/>
</dbReference>
<evidence type="ECO:0000256" key="4">
    <source>
        <dbReference type="SAM" id="Phobius"/>
    </source>
</evidence>
<dbReference type="PANTHER" id="PTHR47966:SF51">
    <property type="entry name" value="BETA-SITE APP-CLEAVING ENZYME, ISOFORM A-RELATED"/>
    <property type="match status" value="1"/>
</dbReference>
<feature type="chain" id="PRO_5040320325" evidence="5">
    <location>
        <begin position="21"/>
        <end position="519"/>
    </location>
</feature>
<keyword evidence="4" id="KW-0472">Membrane</keyword>
<name>A0A9P5PUW3_9AGAR</name>
<dbReference type="InterPro" id="IPR034164">
    <property type="entry name" value="Pepsin-like_dom"/>
</dbReference>
<dbReference type="Gene3D" id="2.40.70.10">
    <property type="entry name" value="Acid Proteases"/>
    <property type="match status" value="2"/>
</dbReference>
<evidence type="ECO:0000259" key="6">
    <source>
        <dbReference type="PROSITE" id="PS51767"/>
    </source>
</evidence>
<keyword evidence="2 3" id="KW-0064">Aspartyl protease</keyword>
<dbReference type="PROSITE" id="PS00141">
    <property type="entry name" value="ASP_PROTEASE"/>
    <property type="match status" value="1"/>
</dbReference>
<evidence type="ECO:0000256" key="5">
    <source>
        <dbReference type="SAM" id="SignalP"/>
    </source>
</evidence>
<keyword evidence="4" id="KW-1133">Transmembrane helix</keyword>
<dbReference type="CDD" id="cd05471">
    <property type="entry name" value="pepsin_like"/>
    <property type="match status" value="1"/>
</dbReference>
<keyword evidence="3" id="KW-0378">Hydrolase</keyword>
<proteinExistence type="inferred from homology"/>
<dbReference type="InterPro" id="IPR021109">
    <property type="entry name" value="Peptidase_aspartic_dom_sf"/>
</dbReference>
<keyword evidence="3" id="KW-0645">Protease</keyword>
<comment type="caution">
    <text evidence="7">The sequence shown here is derived from an EMBL/GenBank/DDBJ whole genome shotgun (WGS) entry which is preliminary data.</text>
</comment>
<dbReference type="Pfam" id="PF00026">
    <property type="entry name" value="Asp"/>
    <property type="match status" value="3"/>
</dbReference>
<dbReference type="PANTHER" id="PTHR47966">
    <property type="entry name" value="BETA-SITE APP-CLEAVING ENZYME, ISOFORM A-RELATED"/>
    <property type="match status" value="1"/>
</dbReference>
<dbReference type="InterPro" id="IPR001461">
    <property type="entry name" value="Aspartic_peptidase_A1"/>
</dbReference>
<protein>
    <submittedName>
        <fullName evidence="7">Aspartic peptidase domain-containing protein</fullName>
    </submittedName>
</protein>
<dbReference type="Proteomes" id="UP000772434">
    <property type="component" value="Unassembled WGS sequence"/>
</dbReference>
<keyword evidence="8" id="KW-1185">Reference proteome</keyword>
<dbReference type="InterPro" id="IPR033121">
    <property type="entry name" value="PEPTIDASE_A1"/>
</dbReference>
<organism evidence="7 8">
    <name type="scientific">Rhodocollybia butyracea</name>
    <dbReference type="NCBI Taxonomy" id="206335"/>
    <lineage>
        <taxon>Eukaryota</taxon>
        <taxon>Fungi</taxon>
        <taxon>Dikarya</taxon>
        <taxon>Basidiomycota</taxon>
        <taxon>Agaricomycotina</taxon>
        <taxon>Agaricomycetes</taxon>
        <taxon>Agaricomycetidae</taxon>
        <taxon>Agaricales</taxon>
        <taxon>Marasmiineae</taxon>
        <taxon>Omphalotaceae</taxon>
        <taxon>Rhodocollybia</taxon>
    </lineage>
</organism>
<gene>
    <name evidence="7" type="ORF">BDP27DRAFT_1448392</name>
</gene>
<dbReference type="EMBL" id="JADNRY010000060">
    <property type="protein sequence ID" value="KAF9068530.1"/>
    <property type="molecule type" value="Genomic_DNA"/>
</dbReference>